<dbReference type="HOGENOM" id="CLU_2738666_0_0_10"/>
<sequence>MMFAQSNFDNEMCLSCKLLPICTGPCYQNYRDYKEGKSKTFCFQKDNEIDVEMFIIQYYLTTIKYAEKNKV</sequence>
<dbReference type="PATRIC" id="fig|203275.8.peg.1279"/>
<keyword evidence="2" id="KW-1185">Reference proteome</keyword>
<gene>
    <name evidence="1" type="ordered locus">BFO_1421</name>
</gene>
<evidence type="ECO:0000313" key="2">
    <source>
        <dbReference type="Proteomes" id="UP000005436"/>
    </source>
</evidence>
<name>G8UKN1_TANFA</name>
<accession>G8UKN1</accession>
<organism evidence="1 2">
    <name type="scientific">Tannerella forsythia (strain ATCC 43037 / JCM 10827 / CCUG 21028 A / KCTC 5666 / FDC 338)</name>
    <name type="common">Bacteroides forsythus</name>
    <dbReference type="NCBI Taxonomy" id="203275"/>
    <lineage>
        <taxon>Bacteria</taxon>
        <taxon>Pseudomonadati</taxon>
        <taxon>Bacteroidota</taxon>
        <taxon>Bacteroidia</taxon>
        <taxon>Bacteroidales</taxon>
        <taxon>Tannerellaceae</taxon>
        <taxon>Tannerella</taxon>
    </lineage>
</organism>
<proteinExistence type="predicted"/>
<dbReference type="KEGG" id="tfo:BFO_1421"/>
<evidence type="ECO:0008006" key="3">
    <source>
        <dbReference type="Google" id="ProtNLM"/>
    </source>
</evidence>
<dbReference type="EMBL" id="CP003191">
    <property type="protein sequence ID" value="AEW20700.1"/>
    <property type="molecule type" value="Genomic_DNA"/>
</dbReference>
<dbReference type="Proteomes" id="UP000005436">
    <property type="component" value="Chromosome"/>
</dbReference>
<evidence type="ECO:0000313" key="1">
    <source>
        <dbReference type="EMBL" id="AEW20700.1"/>
    </source>
</evidence>
<protein>
    <recommendedName>
        <fullName evidence="3">SPASM domain-containing protein</fullName>
    </recommendedName>
</protein>
<reference evidence="2" key="1">
    <citation type="submission" date="2011-12" db="EMBL/GenBank/DDBJ databases">
        <title>Complete sequence of Tannerella forsythia ATCC 43037.</title>
        <authorList>
            <person name="Dewhirst F."/>
            <person name="Tanner A."/>
            <person name="Izard J."/>
            <person name="Brinkac L."/>
            <person name="Durkin A.S."/>
            <person name="Hostetler J."/>
            <person name="Shetty J."/>
            <person name="Torralba M."/>
            <person name="Gill S."/>
            <person name="Nelson K."/>
        </authorList>
    </citation>
    <scope>NUCLEOTIDE SEQUENCE [LARGE SCALE GENOMIC DNA]</scope>
    <source>
        <strain evidence="2">ATCC 43037 / JCM 10827 / CCUG 33226 / KCTC 5666 / FDC 338</strain>
    </source>
</reference>
<dbReference type="AlphaFoldDB" id="G8UKN1"/>